<dbReference type="InterPro" id="IPR043128">
    <property type="entry name" value="Rev_trsase/Diguanyl_cyclase"/>
</dbReference>
<dbReference type="InterPro" id="IPR035965">
    <property type="entry name" value="PAS-like_dom_sf"/>
</dbReference>
<dbReference type="InterPro" id="IPR035919">
    <property type="entry name" value="EAL_sf"/>
</dbReference>
<dbReference type="SMART" id="SM00052">
    <property type="entry name" value="EAL"/>
    <property type="match status" value="1"/>
</dbReference>
<dbReference type="Pfam" id="PF00563">
    <property type="entry name" value="EAL"/>
    <property type="match status" value="1"/>
</dbReference>
<dbReference type="Gene3D" id="3.30.450.20">
    <property type="entry name" value="PAS domain"/>
    <property type="match status" value="1"/>
</dbReference>
<dbReference type="FunCoup" id="A0LUT2">
    <property type="interactions" value="2"/>
</dbReference>
<dbReference type="KEGG" id="ace:Acel_1420"/>
<evidence type="ECO:0000259" key="3">
    <source>
        <dbReference type="PROSITE" id="PS50887"/>
    </source>
</evidence>
<protein>
    <submittedName>
        <fullName evidence="4">Diguanylate cyclase/phosphodiesterase</fullName>
    </submittedName>
</protein>
<evidence type="ECO:0000313" key="5">
    <source>
        <dbReference type="Proteomes" id="UP000008221"/>
    </source>
</evidence>
<evidence type="ECO:0000259" key="1">
    <source>
        <dbReference type="PROSITE" id="PS50112"/>
    </source>
</evidence>
<dbReference type="CDD" id="cd00130">
    <property type="entry name" value="PAS"/>
    <property type="match status" value="1"/>
</dbReference>
<evidence type="ECO:0000313" key="4">
    <source>
        <dbReference type="EMBL" id="ABK53192.1"/>
    </source>
</evidence>
<dbReference type="PROSITE" id="PS50112">
    <property type="entry name" value="PAS"/>
    <property type="match status" value="1"/>
</dbReference>
<dbReference type="RefSeq" id="WP_011720255.1">
    <property type="nucleotide sequence ID" value="NC_008578.1"/>
</dbReference>
<dbReference type="FunFam" id="3.30.70.270:FF:000001">
    <property type="entry name" value="Diguanylate cyclase domain protein"/>
    <property type="match status" value="1"/>
</dbReference>
<dbReference type="InterPro" id="IPR000160">
    <property type="entry name" value="GGDEF_dom"/>
</dbReference>
<keyword evidence="5" id="KW-1185">Reference proteome</keyword>
<dbReference type="InterPro" id="IPR052155">
    <property type="entry name" value="Biofilm_reg_signaling"/>
</dbReference>
<dbReference type="EMBL" id="CP000481">
    <property type="protein sequence ID" value="ABK53192.1"/>
    <property type="molecule type" value="Genomic_DNA"/>
</dbReference>
<dbReference type="SUPFAM" id="SSF55073">
    <property type="entry name" value="Nucleotide cyclase"/>
    <property type="match status" value="1"/>
</dbReference>
<dbReference type="CDD" id="cd01948">
    <property type="entry name" value="EAL"/>
    <property type="match status" value="1"/>
</dbReference>
<name>A0LUT2_ACIC1</name>
<sequence>MTADLHAIEARFGETYRRVAIGMALLDVAGRFRAVNDAFAELVGVEADALIGSEETTFIRPDDRHWADWGIGGEPQRLQVRMCRADGTEIHVIRILTAAADEEPFVLGHYIDVTEHNARLAALAELGEFSQTVTDDAGAADLVDRARLLVVQHLGLSEDRAAAVLGGAGDVLELLTAEDRSFVRSISSVVCAVHARRRAETARYHLASHDALTGLVNRTTFAARVADAVGQAERGRGHLCVLMVDIDGFKRVNDSLGHLHGDRLLRDIAQRMTAIVRPTDTVARIGGDEFGVLVTGLAAPNEAEAIALRLRDAFRTPFAVDGRSVHLSASIGVATSASRGIEPAELLADADLAMTEAKNTGKGRCVVFRPALRRAAAQRIALEEDLRAAVEAGAFRLDFQPIVELATGMWVGAEALLRWPHPTRGLVPPLDFIPLAEDSGLVVPLGEWVLRTALQHRVAWTPRLHCRQDFCVSVNVSVRQLAEPGFVDVVTDALAASGVPPEVLVLEMTESVFIDEEAGTLAVLRALRDLGVRIALDDFGTGYSALSYLRRFPVDILKLDRSFIAGLLGTAQDQAVTRAVIGLAQQLDLDLVAEGIETYDQLEILRQLGCRLGQGFLLQKPMPADTLPAHCPSSAS</sequence>
<dbReference type="InterPro" id="IPR001633">
    <property type="entry name" value="EAL_dom"/>
</dbReference>
<organism evidence="4 5">
    <name type="scientific">Acidothermus cellulolyticus (strain ATCC 43068 / DSM 8971 / 11B)</name>
    <dbReference type="NCBI Taxonomy" id="351607"/>
    <lineage>
        <taxon>Bacteria</taxon>
        <taxon>Bacillati</taxon>
        <taxon>Actinomycetota</taxon>
        <taxon>Actinomycetes</taxon>
        <taxon>Acidothermales</taxon>
        <taxon>Acidothermaceae</taxon>
        <taxon>Acidothermus</taxon>
    </lineage>
</organism>
<dbReference type="PANTHER" id="PTHR44757">
    <property type="entry name" value="DIGUANYLATE CYCLASE DGCP"/>
    <property type="match status" value="1"/>
</dbReference>
<dbReference type="NCBIfam" id="TIGR00254">
    <property type="entry name" value="GGDEF"/>
    <property type="match status" value="1"/>
</dbReference>
<dbReference type="SUPFAM" id="SSF55785">
    <property type="entry name" value="PYP-like sensor domain (PAS domain)"/>
    <property type="match status" value="1"/>
</dbReference>
<feature type="domain" description="EAL" evidence="2">
    <location>
        <begin position="379"/>
        <end position="635"/>
    </location>
</feature>
<dbReference type="SMART" id="SM00267">
    <property type="entry name" value="GGDEF"/>
    <property type="match status" value="1"/>
</dbReference>
<dbReference type="SUPFAM" id="SSF141868">
    <property type="entry name" value="EAL domain-like"/>
    <property type="match status" value="1"/>
</dbReference>
<dbReference type="STRING" id="351607.Acel_1420"/>
<dbReference type="AlphaFoldDB" id="A0LUT2"/>
<dbReference type="InterPro" id="IPR029787">
    <property type="entry name" value="Nucleotide_cyclase"/>
</dbReference>
<dbReference type="Pfam" id="PF00990">
    <property type="entry name" value="GGDEF"/>
    <property type="match status" value="1"/>
</dbReference>
<dbReference type="InterPro" id="IPR000014">
    <property type="entry name" value="PAS"/>
</dbReference>
<dbReference type="PANTHER" id="PTHR44757:SF2">
    <property type="entry name" value="BIOFILM ARCHITECTURE MAINTENANCE PROTEIN MBAA"/>
    <property type="match status" value="1"/>
</dbReference>
<dbReference type="CDD" id="cd01949">
    <property type="entry name" value="GGDEF"/>
    <property type="match status" value="1"/>
</dbReference>
<reference evidence="4 5" key="1">
    <citation type="journal article" date="2009" name="Genome Res.">
        <title>Complete genome of the cellulolytic thermophile Acidothermus cellulolyticus 11B provides insights into its ecophysiological and evolutionary adaptations.</title>
        <authorList>
            <person name="Barabote R.D."/>
            <person name="Xie G."/>
            <person name="Leu D.H."/>
            <person name="Normand P."/>
            <person name="Necsulea A."/>
            <person name="Daubin V."/>
            <person name="Medigue C."/>
            <person name="Adney W.S."/>
            <person name="Xu X.C."/>
            <person name="Lapidus A."/>
            <person name="Parales R.E."/>
            <person name="Detter C."/>
            <person name="Pujic P."/>
            <person name="Bruce D."/>
            <person name="Lavire C."/>
            <person name="Challacombe J.F."/>
            <person name="Brettin T.S."/>
            <person name="Berry A.M."/>
        </authorList>
    </citation>
    <scope>NUCLEOTIDE SEQUENCE [LARGE SCALE GENOMIC DNA]</scope>
    <source>
        <strain evidence="5">ATCC 43068 / DSM 8971 / 11B</strain>
    </source>
</reference>
<dbReference type="Proteomes" id="UP000008221">
    <property type="component" value="Chromosome"/>
</dbReference>
<proteinExistence type="predicted"/>
<dbReference type="HOGENOM" id="CLU_000445_70_50_11"/>
<accession>A0LUT2</accession>
<evidence type="ECO:0000259" key="2">
    <source>
        <dbReference type="PROSITE" id="PS50883"/>
    </source>
</evidence>
<dbReference type="eggNOG" id="COG5001">
    <property type="taxonomic scope" value="Bacteria"/>
</dbReference>
<dbReference type="Pfam" id="PF13188">
    <property type="entry name" value="PAS_8"/>
    <property type="match status" value="1"/>
</dbReference>
<feature type="domain" description="GGDEF" evidence="3">
    <location>
        <begin position="237"/>
        <end position="370"/>
    </location>
</feature>
<dbReference type="InParanoid" id="A0LUT2"/>
<dbReference type="Gene3D" id="3.30.70.270">
    <property type="match status" value="1"/>
</dbReference>
<feature type="domain" description="PAS" evidence="1">
    <location>
        <begin position="8"/>
        <end position="64"/>
    </location>
</feature>
<dbReference type="Gene3D" id="3.20.20.450">
    <property type="entry name" value="EAL domain"/>
    <property type="match status" value="1"/>
</dbReference>
<gene>
    <name evidence="4" type="ordered locus">Acel_1420</name>
</gene>
<dbReference type="NCBIfam" id="TIGR00229">
    <property type="entry name" value="sensory_box"/>
    <property type="match status" value="1"/>
</dbReference>
<dbReference type="PROSITE" id="PS50887">
    <property type="entry name" value="GGDEF"/>
    <property type="match status" value="1"/>
</dbReference>
<dbReference type="PROSITE" id="PS50883">
    <property type="entry name" value="EAL"/>
    <property type="match status" value="1"/>
</dbReference>